<sequence length="167" mass="17963">MRLNHNSLVEIAAVSSLLPRSALQLSTAKPRVLKTLSLPFTSGTHQISSHAQAQILLLRPCVCASTYECTADDEGDGALAQRPSFSSFPSNDCVLSFPLFAQHDAPTFTRAEHLGLHASFGSPISQAKVAGTRNVTFCRRLSVPNKKKNGQVRLGFSRTLSEGSLQA</sequence>
<dbReference type="EMBL" id="BGZK01000494">
    <property type="protein sequence ID" value="GBP47023.1"/>
    <property type="molecule type" value="Genomic_DNA"/>
</dbReference>
<name>A0A4C1W7N4_EUMVA</name>
<evidence type="ECO:0000313" key="1">
    <source>
        <dbReference type="EMBL" id="GBP47023.1"/>
    </source>
</evidence>
<gene>
    <name evidence="1" type="ORF">EVAR_29625_1</name>
</gene>
<protein>
    <submittedName>
        <fullName evidence="1">Uncharacterized protein</fullName>
    </submittedName>
</protein>
<dbReference type="AlphaFoldDB" id="A0A4C1W7N4"/>
<proteinExistence type="predicted"/>
<evidence type="ECO:0000313" key="2">
    <source>
        <dbReference type="Proteomes" id="UP000299102"/>
    </source>
</evidence>
<reference evidence="1 2" key="1">
    <citation type="journal article" date="2019" name="Commun. Biol.">
        <title>The bagworm genome reveals a unique fibroin gene that provides high tensile strength.</title>
        <authorList>
            <person name="Kono N."/>
            <person name="Nakamura H."/>
            <person name="Ohtoshi R."/>
            <person name="Tomita M."/>
            <person name="Numata K."/>
            <person name="Arakawa K."/>
        </authorList>
    </citation>
    <scope>NUCLEOTIDE SEQUENCE [LARGE SCALE GENOMIC DNA]</scope>
</reference>
<organism evidence="1 2">
    <name type="scientific">Eumeta variegata</name>
    <name type="common">Bagworm moth</name>
    <name type="synonym">Eumeta japonica</name>
    <dbReference type="NCBI Taxonomy" id="151549"/>
    <lineage>
        <taxon>Eukaryota</taxon>
        <taxon>Metazoa</taxon>
        <taxon>Ecdysozoa</taxon>
        <taxon>Arthropoda</taxon>
        <taxon>Hexapoda</taxon>
        <taxon>Insecta</taxon>
        <taxon>Pterygota</taxon>
        <taxon>Neoptera</taxon>
        <taxon>Endopterygota</taxon>
        <taxon>Lepidoptera</taxon>
        <taxon>Glossata</taxon>
        <taxon>Ditrysia</taxon>
        <taxon>Tineoidea</taxon>
        <taxon>Psychidae</taxon>
        <taxon>Oiketicinae</taxon>
        <taxon>Eumeta</taxon>
    </lineage>
</organism>
<comment type="caution">
    <text evidence="1">The sequence shown here is derived from an EMBL/GenBank/DDBJ whole genome shotgun (WGS) entry which is preliminary data.</text>
</comment>
<keyword evidence="2" id="KW-1185">Reference proteome</keyword>
<accession>A0A4C1W7N4</accession>
<dbReference type="Proteomes" id="UP000299102">
    <property type="component" value="Unassembled WGS sequence"/>
</dbReference>